<gene>
    <name evidence="2" type="ORF">ASUL_07629</name>
</gene>
<dbReference type="AlphaFoldDB" id="W7KU96"/>
<evidence type="ECO:0000256" key="1">
    <source>
        <dbReference type="SAM" id="MobiDB-lite"/>
    </source>
</evidence>
<comment type="caution">
    <text evidence="2">The sequence shown here is derived from an EMBL/GenBank/DDBJ whole genome shotgun (WGS) entry which is preliminary data.</text>
</comment>
<dbReference type="Proteomes" id="UP000054284">
    <property type="component" value="Unassembled WGS sequence"/>
</dbReference>
<keyword evidence="3" id="KW-1185">Reference proteome</keyword>
<reference evidence="2 3" key="1">
    <citation type="journal article" date="2014" name="Genome Announc.">
        <title>Draft Genome Sequence of the Sulfolobales Archaeon AZ1, Obtained through Metagenomic Analysis of a Mexican Hot Spring.</title>
        <authorList>
            <person name="Servin-Garciduenas L.E."/>
            <person name="Martinez-Romero E."/>
        </authorList>
    </citation>
    <scope>NUCLEOTIDE SEQUENCE [LARGE SCALE GENOMIC DNA]</scope>
    <source>
        <strain evidence="2">AZ1-illumnia</strain>
    </source>
</reference>
<accession>W7KU96</accession>
<evidence type="ECO:0000313" key="3">
    <source>
        <dbReference type="Proteomes" id="UP000054284"/>
    </source>
</evidence>
<dbReference type="EMBL" id="ASRH01000007">
    <property type="protein sequence ID" value="EWG06826.1"/>
    <property type="molecule type" value="Genomic_DNA"/>
</dbReference>
<sequence length="108" mass="12517">MKVVKYNLKAKVQAGGKEEVKESTFRHLANARKYMKETAEKLGAKCSKLNVAGDTYTMQCEGNSVKVFFEVKKERIKRVKKETEKKEEKKQEEKKSEQKIVENKEQSS</sequence>
<evidence type="ECO:0000313" key="2">
    <source>
        <dbReference type="EMBL" id="EWG06826.1"/>
    </source>
</evidence>
<organism evidence="2 3">
    <name type="scientific">Candidatus Aramenus sulfurataquae</name>
    <dbReference type="NCBI Taxonomy" id="1326980"/>
    <lineage>
        <taxon>Archaea</taxon>
        <taxon>Thermoproteota</taxon>
        <taxon>Thermoprotei</taxon>
        <taxon>Sulfolobales</taxon>
        <taxon>Sulfolobaceae</taxon>
        <taxon>Candidatus Aramenus</taxon>
    </lineage>
</organism>
<feature type="region of interest" description="Disordered" evidence="1">
    <location>
        <begin position="79"/>
        <end position="108"/>
    </location>
</feature>
<feature type="compositionally biased region" description="Basic and acidic residues" evidence="1">
    <location>
        <begin position="81"/>
        <end position="108"/>
    </location>
</feature>
<proteinExistence type="predicted"/>
<protein>
    <submittedName>
        <fullName evidence="2">Uncharacterized protein</fullName>
    </submittedName>
</protein>
<dbReference type="PATRIC" id="fig|1326980.6.peg.1518"/>
<name>W7KU96_9CREN</name>